<gene>
    <name evidence="2" type="ORF">MKQ68_21665</name>
</gene>
<organism evidence="2 3">
    <name type="scientific">Chitinophaga horti</name>
    <dbReference type="NCBI Taxonomy" id="2920382"/>
    <lineage>
        <taxon>Bacteria</taxon>
        <taxon>Pseudomonadati</taxon>
        <taxon>Bacteroidota</taxon>
        <taxon>Chitinophagia</taxon>
        <taxon>Chitinophagales</taxon>
        <taxon>Chitinophagaceae</taxon>
        <taxon>Chitinophaga</taxon>
    </lineage>
</organism>
<keyword evidence="1" id="KW-0812">Transmembrane</keyword>
<accession>A0ABY6IZ87</accession>
<reference evidence="2" key="1">
    <citation type="submission" date="2022-10" db="EMBL/GenBank/DDBJ databases">
        <title>Chitinophaga sp. nov., isolated from soil.</title>
        <authorList>
            <person name="Jeon C.O."/>
        </authorList>
    </citation>
    <scope>NUCLEOTIDE SEQUENCE</scope>
    <source>
        <strain evidence="2">R8</strain>
    </source>
</reference>
<feature type="transmembrane region" description="Helical" evidence="1">
    <location>
        <begin position="125"/>
        <end position="152"/>
    </location>
</feature>
<dbReference type="Proteomes" id="UP001162741">
    <property type="component" value="Chromosome"/>
</dbReference>
<protein>
    <recommendedName>
        <fullName evidence="4">DUF4199 domain-containing protein</fullName>
    </recommendedName>
</protein>
<proteinExistence type="predicted"/>
<feature type="transmembrane region" description="Helical" evidence="1">
    <location>
        <begin position="81"/>
        <end position="99"/>
    </location>
</feature>
<keyword evidence="1" id="KW-1133">Transmembrane helix</keyword>
<evidence type="ECO:0000313" key="3">
    <source>
        <dbReference type="Proteomes" id="UP001162741"/>
    </source>
</evidence>
<evidence type="ECO:0000256" key="1">
    <source>
        <dbReference type="SAM" id="Phobius"/>
    </source>
</evidence>
<evidence type="ECO:0008006" key="4">
    <source>
        <dbReference type="Google" id="ProtNLM"/>
    </source>
</evidence>
<dbReference type="EMBL" id="CP107006">
    <property type="protein sequence ID" value="UYQ92690.1"/>
    <property type="molecule type" value="Genomic_DNA"/>
</dbReference>
<name>A0ABY6IZ87_9BACT</name>
<dbReference type="RefSeq" id="WP_264280916.1">
    <property type="nucleotide sequence ID" value="NZ_CP107006.1"/>
</dbReference>
<evidence type="ECO:0000313" key="2">
    <source>
        <dbReference type="EMBL" id="UYQ92690.1"/>
    </source>
</evidence>
<keyword evidence="1" id="KW-0472">Membrane</keyword>
<sequence>MQTIHHSQPRLTPIYGISIAVISIVFTIIFYLTSQFDNLWTGYFVHLIMFLGVLFSVIHFNKVKGGGASIPSLVKMGLHTATWAIIIVSAFTIIFHLAVEPLGSGGVPSDGNTISDTSPYKKQGFWIFLVSNVLFVNGILGLLASVLGAISVKRNQKTEKRT</sequence>
<keyword evidence="3" id="KW-1185">Reference proteome</keyword>
<feature type="transmembrane region" description="Helical" evidence="1">
    <location>
        <begin position="12"/>
        <end position="33"/>
    </location>
</feature>
<feature type="transmembrane region" description="Helical" evidence="1">
    <location>
        <begin position="39"/>
        <end position="60"/>
    </location>
</feature>